<dbReference type="Proteomes" id="UP000007754">
    <property type="component" value="Chromosome 2"/>
</dbReference>
<evidence type="ECO:0000313" key="4">
    <source>
        <dbReference type="Ensembl" id="ENSTGUP00000021269.1"/>
    </source>
</evidence>
<dbReference type="GO" id="GO:0061668">
    <property type="term" value="P:mitochondrial ribosome assembly"/>
    <property type="evidence" value="ECO:0007669"/>
    <property type="project" value="TreeGrafter"/>
</dbReference>
<name>A0A674GFX6_TAEGU</name>
<dbReference type="PANTHER" id="PTHR13068:SF194">
    <property type="entry name" value="TRANSCRIPTION TERMINATION FACTOR 3, MITOCHONDRIAL"/>
    <property type="match status" value="1"/>
</dbReference>
<evidence type="ECO:0000256" key="3">
    <source>
        <dbReference type="SAM" id="MobiDB-lite"/>
    </source>
</evidence>
<keyword evidence="5" id="KW-1185">Reference proteome</keyword>
<feature type="compositionally biased region" description="Polar residues" evidence="3">
    <location>
        <begin position="79"/>
        <end position="94"/>
    </location>
</feature>
<protein>
    <submittedName>
        <fullName evidence="4">Mitochondrial transcription termination factor 3</fullName>
    </submittedName>
</protein>
<dbReference type="Pfam" id="PF02536">
    <property type="entry name" value="mTERF"/>
    <property type="match status" value="2"/>
</dbReference>
<dbReference type="InterPro" id="IPR038538">
    <property type="entry name" value="MTERF_sf"/>
</dbReference>
<keyword evidence="2" id="KW-0809">Transit peptide</keyword>
<dbReference type="GO" id="GO:0005739">
    <property type="term" value="C:mitochondrion"/>
    <property type="evidence" value="ECO:0007669"/>
    <property type="project" value="TreeGrafter"/>
</dbReference>
<gene>
    <name evidence="4" type="primary">MTERF3</name>
</gene>
<feature type="region of interest" description="Disordered" evidence="3">
    <location>
        <begin position="64"/>
        <end position="95"/>
    </location>
</feature>
<dbReference type="PANTHER" id="PTHR13068">
    <property type="entry name" value="CGI-12 PROTEIN-RELATED"/>
    <property type="match status" value="1"/>
</dbReference>
<evidence type="ECO:0000313" key="5">
    <source>
        <dbReference type="Proteomes" id="UP000007754"/>
    </source>
</evidence>
<evidence type="ECO:0000256" key="1">
    <source>
        <dbReference type="ARBA" id="ARBA00007692"/>
    </source>
</evidence>
<dbReference type="InterPro" id="IPR003690">
    <property type="entry name" value="MTERF"/>
</dbReference>
<dbReference type="Ensembl" id="ENSTGUT00000028707.1">
    <property type="protein sequence ID" value="ENSTGUP00000021269.1"/>
    <property type="gene ID" value="ENSTGUG00000011961.2"/>
</dbReference>
<reference evidence="4 5" key="1">
    <citation type="journal article" date="2010" name="Nature">
        <title>The genome of a songbird.</title>
        <authorList>
            <person name="Warren W.C."/>
            <person name="Clayton D.F."/>
            <person name="Ellegren H."/>
            <person name="Arnold A.P."/>
            <person name="Hillier L.W."/>
            <person name="Kunstner A."/>
            <person name="Searle S."/>
            <person name="White S."/>
            <person name="Vilella A.J."/>
            <person name="Fairley S."/>
            <person name="Heger A."/>
            <person name="Kong L."/>
            <person name="Ponting C.P."/>
            <person name="Jarvis E.D."/>
            <person name="Mello C.V."/>
            <person name="Minx P."/>
            <person name="Lovell P."/>
            <person name="Velho T.A."/>
            <person name="Ferris M."/>
            <person name="Balakrishnan C.N."/>
            <person name="Sinha S."/>
            <person name="Blatti C."/>
            <person name="London S.E."/>
            <person name="Li Y."/>
            <person name="Lin Y.C."/>
            <person name="George J."/>
            <person name="Sweedler J."/>
            <person name="Southey B."/>
            <person name="Gunaratne P."/>
            <person name="Watson M."/>
            <person name="Nam K."/>
            <person name="Backstrom N."/>
            <person name="Smeds L."/>
            <person name="Nabholz B."/>
            <person name="Itoh Y."/>
            <person name="Whitney O."/>
            <person name="Pfenning A.R."/>
            <person name="Howard J."/>
            <person name="Volker M."/>
            <person name="Skinner B.M."/>
            <person name="Griffin D.K."/>
            <person name="Ye L."/>
            <person name="McLaren W.M."/>
            <person name="Flicek P."/>
            <person name="Quesada V."/>
            <person name="Velasco G."/>
            <person name="Lopez-Otin C."/>
            <person name="Puente X.S."/>
            <person name="Olender T."/>
            <person name="Lancet D."/>
            <person name="Smit A.F."/>
            <person name="Hubley R."/>
            <person name="Konkel M.K."/>
            <person name="Walker J.A."/>
            <person name="Batzer M.A."/>
            <person name="Gu W."/>
            <person name="Pollock D.D."/>
            <person name="Chen L."/>
            <person name="Cheng Z."/>
            <person name="Eichler E.E."/>
            <person name="Stapley J."/>
            <person name="Slate J."/>
            <person name="Ekblom R."/>
            <person name="Birkhead T."/>
            <person name="Burke T."/>
            <person name="Burt D."/>
            <person name="Scharff C."/>
            <person name="Adam I."/>
            <person name="Richard H."/>
            <person name="Sultan M."/>
            <person name="Soldatov A."/>
            <person name="Lehrach H."/>
            <person name="Edwards S.V."/>
            <person name="Yang S.P."/>
            <person name="Li X."/>
            <person name="Graves T."/>
            <person name="Fulton L."/>
            <person name="Nelson J."/>
            <person name="Chinwalla A."/>
            <person name="Hou S."/>
            <person name="Mardis E.R."/>
            <person name="Wilson R.K."/>
        </authorList>
    </citation>
    <scope>NUCLEOTIDE SEQUENCE [LARGE SCALE GENOMIC DNA]</scope>
</reference>
<dbReference type="Gene3D" id="1.25.70.10">
    <property type="entry name" value="Transcription termination factor 3, mitochondrial"/>
    <property type="match status" value="1"/>
</dbReference>
<organism evidence="4 5">
    <name type="scientific">Taeniopygia guttata</name>
    <name type="common">Zebra finch</name>
    <name type="synonym">Poephila guttata</name>
    <dbReference type="NCBI Taxonomy" id="59729"/>
    <lineage>
        <taxon>Eukaryota</taxon>
        <taxon>Metazoa</taxon>
        <taxon>Chordata</taxon>
        <taxon>Craniata</taxon>
        <taxon>Vertebrata</taxon>
        <taxon>Euteleostomi</taxon>
        <taxon>Archelosauria</taxon>
        <taxon>Archosauria</taxon>
        <taxon>Dinosauria</taxon>
        <taxon>Saurischia</taxon>
        <taxon>Theropoda</taxon>
        <taxon>Coelurosauria</taxon>
        <taxon>Aves</taxon>
        <taxon>Neognathae</taxon>
        <taxon>Neoaves</taxon>
        <taxon>Telluraves</taxon>
        <taxon>Australaves</taxon>
        <taxon>Passeriformes</taxon>
        <taxon>Passeroidea</taxon>
        <taxon>Estrildidae</taxon>
        <taxon>Estrildinae</taxon>
        <taxon>Taeniopygia</taxon>
    </lineage>
</organism>
<dbReference type="SMART" id="SM00733">
    <property type="entry name" value="Mterf"/>
    <property type="match status" value="4"/>
</dbReference>
<reference evidence="4" key="3">
    <citation type="submission" date="2025-09" db="UniProtKB">
        <authorList>
            <consortium name="Ensembl"/>
        </authorList>
    </citation>
    <scope>IDENTIFICATION</scope>
</reference>
<accession>A0A674GFX6</accession>
<dbReference type="AlphaFoldDB" id="A0A674GFX6"/>
<dbReference type="GeneTree" id="ENSGT00390000005801"/>
<comment type="similarity">
    <text evidence="1">Belongs to the mTERF family.</text>
</comment>
<sequence>MMAVWARPVSRWGCLLSAARAAELPRRLRSGGRPARACRQLARAAALPAGREIVPGRLPACRRLSVGSRSPPDSAKDGSFSSSESNLPSVQQGQAKPEILPDLNAKILDEDWDDIPPSSALEVISEEEAVQIIAEPLLPIQSSTLREYVDHSETLAKLVHLGVDLSQVEKRQKAGQLLLTLDFEKDVKKKLLFLKDVGVEDNQLGPFLTKNPYILGEDLEALETRVAYLKSKKFGKSEIAQMVSRAPYLLLFSVERLDNRLGFFKNELGLSVKKVCQIELGFQRNEIQQIVCKTPKILTASKKRLKQTFDYLHNIMGIPHHMLTRFPQVFNSKLLRIRERHMFLAFLGRAQYDPAQPSYISLDQLVSLPDEVFCTEIAKASMQDFENFLKTL</sequence>
<dbReference type="GO" id="GO:0003676">
    <property type="term" value="F:nucleic acid binding"/>
    <property type="evidence" value="ECO:0007669"/>
    <property type="project" value="InterPro"/>
</dbReference>
<reference evidence="4" key="2">
    <citation type="submission" date="2025-08" db="UniProtKB">
        <authorList>
            <consortium name="Ensembl"/>
        </authorList>
    </citation>
    <scope>IDENTIFICATION</scope>
</reference>
<proteinExistence type="inferred from homology"/>
<dbReference type="GO" id="GO:0006390">
    <property type="term" value="P:mitochondrial transcription"/>
    <property type="evidence" value="ECO:0007669"/>
    <property type="project" value="TreeGrafter"/>
</dbReference>
<evidence type="ECO:0000256" key="2">
    <source>
        <dbReference type="ARBA" id="ARBA00022946"/>
    </source>
</evidence>